<dbReference type="Proteomes" id="UP001197378">
    <property type="component" value="Unassembled WGS sequence"/>
</dbReference>
<protein>
    <submittedName>
        <fullName evidence="1">Uncharacterized protein</fullName>
    </submittedName>
</protein>
<dbReference type="EMBL" id="JAAXYO010000146">
    <property type="protein sequence ID" value="MBU2788392.1"/>
    <property type="molecule type" value="Genomic_DNA"/>
</dbReference>
<proteinExistence type="predicted"/>
<organism evidence="1 2">
    <name type="scientific">Igneacidithiobacillus copahuensis</name>
    <dbReference type="NCBI Taxonomy" id="2724909"/>
    <lineage>
        <taxon>Bacteria</taxon>
        <taxon>Pseudomonadati</taxon>
        <taxon>Pseudomonadota</taxon>
        <taxon>Acidithiobacillia</taxon>
        <taxon>Acidithiobacillales</taxon>
        <taxon>Acidithiobacillaceae</taxon>
        <taxon>Igneacidithiobacillus</taxon>
    </lineage>
</organism>
<sequence length="86" mass="9231">MAIIVPGLAGIIRRPDGRSLAVLGCSDIAGRTMLHIQGTVDFWATPRELHRKGYRLMAAKPYVWSAWGVGALGTHRSPAAEVHAGL</sequence>
<evidence type="ECO:0000313" key="2">
    <source>
        <dbReference type="Proteomes" id="UP001197378"/>
    </source>
</evidence>
<evidence type="ECO:0000313" key="1">
    <source>
        <dbReference type="EMBL" id="MBU2788392.1"/>
    </source>
</evidence>
<reference evidence="1" key="1">
    <citation type="journal article" date="2021" name="ISME J.">
        <title>Genomic evolution of the class Acidithiobacillia: deep-branching Proteobacteria living in extreme acidic conditions.</title>
        <authorList>
            <person name="Moya-Beltran A."/>
            <person name="Beard S."/>
            <person name="Rojas-Villalobos C."/>
            <person name="Issotta F."/>
            <person name="Gallardo Y."/>
            <person name="Ulloa R."/>
            <person name="Giaveno A."/>
            <person name="Degli Esposti M."/>
            <person name="Johnson D.B."/>
            <person name="Quatrini R."/>
        </authorList>
    </citation>
    <scope>NUCLEOTIDE SEQUENCE</scope>
    <source>
        <strain evidence="1">VAN18-1</strain>
    </source>
</reference>
<keyword evidence="2" id="KW-1185">Reference proteome</keyword>
<accession>A0AAE3CK11</accession>
<dbReference type="RefSeq" id="WP_215870300.1">
    <property type="nucleotide sequence ID" value="NZ_JAAXYO010000146.1"/>
</dbReference>
<comment type="caution">
    <text evidence="1">The sequence shown here is derived from an EMBL/GenBank/DDBJ whole genome shotgun (WGS) entry which is preliminary data.</text>
</comment>
<name>A0AAE3CK11_9PROT</name>
<dbReference type="AlphaFoldDB" id="A0AAE3CK11"/>
<gene>
    <name evidence="1" type="ORF">HFQ13_09285</name>
</gene>